<reference evidence="2 3" key="1">
    <citation type="journal article" date="2012" name="Science">
        <title>The Paleozoic origin of enzymatic lignin decomposition reconstructed from 31 fungal genomes.</title>
        <authorList>
            <person name="Floudas D."/>
            <person name="Binder M."/>
            <person name="Riley R."/>
            <person name="Barry K."/>
            <person name="Blanchette R.A."/>
            <person name="Henrissat B."/>
            <person name="Martinez A.T."/>
            <person name="Otillar R."/>
            <person name="Spatafora J.W."/>
            <person name="Yadav J.S."/>
            <person name="Aerts A."/>
            <person name="Benoit I."/>
            <person name="Boyd A."/>
            <person name="Carlson A."/>
            <person name="Copeland A."/>
            <person name="Coutinho P.M."/>
            <person name="de Vries R.P."/>
            <person name="Ferreira P."/>
            <person name="Findley K."/>
            <person name="Foster B."/>
            <person name="Gaskell J."/>
            <person name="Glotzer D."/>
            <person name="Gorecki P."/>
            <person name="Heitman J."/>
            <person name="Hesse C."/>
            <person name="Hori C."/>
            <person name="Igarashi K."/>
            <person name="Jurgens J.A."/>
            <person name="Kallen N."/>
            <person name="Kersten P."/>
            <person name="Kohler A."/>
            <person name="Kuees U."/>
            <person name="Kumar T.K.A."/>
            <person name="Kuo A."/>
            <person name="LaButti K."/>
            <person name="Larrondo L.F."/>
            <person name="Lindquist E."/>
            <person name="Ling A."/>
            <person name="Lombard V."/>
            <person name="Lucas S."/>
            <person name="Lundell T."/>
            <person name="Martin R."/>
            <person name="McLaughlin D.J."/>
            <person name="Morgenstern I."/>
            <person name="Morin E."/>
            <person name="Murat C."/>
            <person name="Nagy L.G."/>
            <person name="Nolan M."/>
            <person name="Ohm R.A."/>
            <person name="Patyshakuliyeva A."/>
            <person name="Rokas A."/>
            <person name="Ruiz-Duenas F.J."/>
            <person name="Sabat G."/>
            <person name="Salamov A."/>
            <person name="Samejima M."/>
            <person name="Schmutz J."/>
            <person name="Slot J.C."/>
            <person name="St John F."/>
            <person name="Stenlid J."/>
            <person name="Sun H."/>
            <person name="Sun S."/>
            <person name="Syed K."/>
            <person name="Tsang A."/>
            <person name="Wiebenga A."/>
            <person name="Young D."/>
            <person name="Pisabarro A."/>
            <person name="Eastwood D.C."/>
            <person name="Martin F."/>
            <person name="Cullen D."/>
            <person name="Grigoriev I.V."/>
            <person name="Hibbett D.S."/>
        </authorList>
    </citation>
    <scope>NUCLEOTIDE SEQUENCE</scope>
    <source>
        <strain evidence="3">FP-58527</strain>
    </source>
</reference>
<dbReference type="AlphaFoldDB" id="S8FFT4"/>
<evidence type="ECO:0000313" key="2">
    <source>
        <dbReference type="EMBL" id="EPT00296.1"/>
    </source>
</evidence>
<keyword evidence="3" id="KW-1185">Reference proteome</keyword>
<feature type="compositionally biased region" description="Basic and acidic residues" evidence="1">
    <location>
        <begin position="394"/>
        <end position="404"/>
    </location>
</feature>
<dbReference type="OrthoDB" id="3071225at2759"/>
<feature type="region of interest" description="Disordered" evidence="1">
    <location>
        <begin position="386"/>
        <end position="457"/>
    </location>
</feature>
<dbReference type="HOGENOM" id="CLU_598568_0_0_1"/>
<gene>
    <name evidence="2" type="ORF">FOMPIDRAFT_1049879</name>
</gene>
<evidence type="ECO:0000313" key="3">
    <source>
        <dbReference type="Proteomes" id="UP000015241"/>
    </source>
</evidence>
<name>S8FFT4_FOMSC</name>
<dbReference type="Proteomes" id="UP000015241">
    <property type="component" value="Unassembled WGS sequence"/>
</dbReference>
<accession>S8FFT4</accession>
<sequence length="457" mass="50435">MAAVHSIYIPALAAPREPCSLQLDIYSKNNRWGPPVAPATRFSSPSSSSSSSSASSASLTLYEDEDGWYDFCKADVDSLASDSTDATSESQSSTEQVRPLTHSQWLHQFAEQARRAHMRNIARSLDVASCPCLPTAASTSAYPDTEYQKPEPALLQVKQPWLTPFRRGCVTTDPKARRVHAHSVVALGDWDADGLFELANKVVGRASEGYTEELILLAPFTRDLVDCLAEDVGTAEAGLFREFVCECLLTEFAVWWDMDLPTSVAMLRYESLWDVTRFFDTAFALATLVGQAFQHGVLPAHAVYQCLVLLVRKLCIIEQVQAVHAIIVHADGALYDGRTLPLLMRVFKFRAMRVPAGTSVLWEPYTRQHVGTYVAEIAASLRAWQKAGPSRNQQRKDQRMKCDKNASASTSPAESACSLQDLDPSDDVISTCPGQQTKRARPAPVLYSDAVKKRKKT</sequence>
<dbReference type="EMBL" id="KE504150">
    <property type="protein sequence ID" value="EPT00296.1"/>
    <property type="molecule type" value="Genomic_DNA"/>
</dbReference>
<dbReference type="InParanoid" id="S8FFT4"/>
<organism evidence="2 3">
    <name type="scientific">Fomitopsis schrenkii</name>
    <name type="common">Brown rot fungus</name>
    <dbReference type="NCBI Taxonomy" id="2126942"/>
    <lineage>
        <taxon>Eukaryota</taxon>
        <taxon>Fungi</taxon>
        <taxon>Dikarya</taxon>
        <taxon>Basidiomycota</taxon>
        <taxon>Agaricomycotina</taxon>
        <taxon>Agaricomycetes</taxon>
        <taxon>Polyporales</taxon>
        <taxon>Fomitopsis</taxon>
    </lineage>
</organism>
<evidence type="ECO:0000256" key="1">
    <source>
        <dbReference type="SAM" id="MobiDB-lite"/>
    </source>
</evidence>
<proteinExistence type="predicted"/>
<protein>
    <submittedName>
        <fullName evidence="2">Uncharacterized protein</fullName>
    </submittedName>
</protein>